<dbReference type="PANTHER" id="PTHR11067:SF9">
    <property type="entry name" value="INOSINE TRIPHOSPHATE PYROPHOSPHATASE"/>
    <property type="match status" value="1"/>
</dbReference>
<dbReference type="InterPro" id="IPR020922">
    <property type="entry name" value="dITP/XTP_pyrophosphatase"/>
</dbReference>
<dbReference type="SUPFAM" id="SSF52972">
    <property type="entry name" value="ITPase-like"/>
    <property type="match status" value="1"/>
</dbReference>
<keyword evidence="5 10" id="KW-0378">Hydrolase</keyword>
<evidence type="ECO:0000256" key="4">
    <source>
        <dbReference type="ARBA" id="ARBA00022741"/>
    </source>
</evidence>
<dbReference type="HAMAP" id="MF_01405">
    <property type="entry name" value="Non_canon_purine_NTPase"/>
    <property type="match status" value="1"/>
</dbReference>
<evidence type="ECO:0000256" key="10">
    <source>
        <dbReference type="HAMAP-Rule" id="MF_01405"/>
    </source>
</evidence>
<accession>A0A0R2NX43</accession>
<dbReference type="CDD" id="cd00515">
    <property type="entry name" value="HAM1"/>
    <property type="match status" value="1"/>
</dbReference>
<feature type="binding site" evidence="10">
    <location>
        <position position="43"/>
    </location>
    <ligand>
        <name>Mg(2+)</name>
        <dbReference type="ChEBI" id="CHEBI:18420"/>
    </ligand>
</feature>
<dbReference type="FunFam" id="3.90.950.10:FF:000001">
    <property type="entry name" value="dITP/XTP pyrophosphatase"/>
    <property type="match status" value="1"/>
</dbReference>
<dbReference type="GO" id="GO:0005829">
    <property type="term" value="C:cytosol"/>
    <property type="evidence" value="ECO:0007669"/>
    <property type="project" value="TreeGrafter"/>
</dbReference>
<comment type="caution">
    <text evidence="12">The sequence shown here is derived from an EMBL/GenBank/DDBJ whole genome shotgun (WGS) entry which is preliminary data.</text>
</comment>
<comment type="catalytic activity">
    <reaction evidence="10">
        <text>ITP + H2O = IMP + diphosphate + H(+)</text>
        <dbReference type="Rhea" id="RHEA:29399"/>
        <dbReference type="ChEBI" id="CHEBI:15377"/>
        <dbReference type="ChEBI" id="CHEBI:15378"/>
        <dbReference type="ChEBI" id="CHEBI:33019"/>
        <dbReference type="ChEBI" id="CHEBI:58053"/>
        <dbReference type="ChEBI" id="CHEBI:61402"/>
        <dbReference type="EC" id="3.6.1.66"/>
    </reaction>
</comment>
<keyword evidence="6 10" id="KW-0460">Magnesium</keyword>
<evidence type="ECO:0000313" key="12">
    <source>
        <dbReference type="EMBL" id="KRO30382.1"/>
    </source>
</evidence>
<keyword evidence="3 10" id="KW-0479">Metal-binding</keyword>
<feature type="active site" description="Proton acceptor" evidence="10">
    <location>
        <position position="72"/>
    </location>
</feature>
<dbReference type="AlphaFoldDB" id="A0A0R2NX43"/>
<sequence length="200" mass="21132">MKKTLVLATRNKGKVLEVERMLKIHAPEISLISMADLDIGDIEETGNSFEENALLKASTVTKLSGLAALADDSGLAIDSLNGEPGIFSARYSGVHGDDAANNAKVLRLMDGISDRSASFIAVLALTRPDGQSIISRGEVAGQIIFSPSGDQGFGYDPIFQPAGFNITTAQMSPEMKDSISHRGKALAQIAPKISPFLSLS</sequence>
<dbReference type="GO" id="GO:0009117">
    <property type="term" value="P:nucleotide metabolic process"/>
    <property type="evidence" value="ECO:0007669"/>
    <property type="project" value="UniProtKB-KW"/>
</dbReference>
<dbReference type="GO" id="GO:0009146">
    <property type="term" value="P:purine nucleoside triphosphate catabolic process"/>
    <property type="evidence" value="ECO:0007669"/>
    <property type="project" value="UniProtKB-UniRule"/>
</dbReference>
<dbReference type="InterPro" id="IPR002637">
    <property type="entry name" value="RdgB/HAM1"/>
</dbReference>
<feature type="binding site" evidence="10">
    <location>
        <begin position="9"/>
        <end position="14"/>
    </location>
    <ligand>
        <name>substrate</name>
    </ligand>
</feature>
<evidence type="ECO:0000256" key="9">
    <source>
        <dbReference type="ARBA" id="ARBA00052017"/>
    </source>
</evidence>
<dbReference type="GO" id="GO:0036220">
    <property type="term" value="F:ITP diphosphatase activity"/>
    <property type="evidence" value="ECO:0007669"/>
    <property type="project" value="UniProtKB-UniRule"/>
</dbReference>
<feature type="binding site" evidence="10">
    <location>
        <begin position="153"/>
        <end position="156"/>
    </location>
    <ligand>
        <name>substrate</name>
    </ligand>
</feature>
<evidence type="ECO:0000256" key="3">
    <source>
        <dbReference type="ARBA" id="ARBA00022723"/>
    </source>
</evidence>
<protein>
    <recommendedName>
        <fullName evidence="10">dITP/XTP pyrophosphatase</fullName>
        <ecNumber evidence="10">3.6.1.66</ecNumber>
    </recommendedName>
    <alternativeName>
        <fullName evidence="10">Non-canonical purine NTP pyrophosphatase</fullName>
    </alternativeName>
    <alternativeName>
        <fullName evidence="10">Non-standard purine NTP pyrophosphatase</fullName>
    </alternativeName>
    <alternativeName>
        <fullName evidence="10">Nucleoside-triphosphate diphosphatase</fullName>
    </alternativeName>
    <alternativeName>
        <fullName evidence="10">Nucleoside-triphosphate pyrophosphatase</fullName>
        <shortName evidence="10">NTPase</shortName>
    </alternativeName>
</protein>
<dbReference type="GO" id="GO:0000166">
    <property type="term" value="F:nucleotide binding"/>
    <property type="evidence" value="ECO:0007669"/>
    <property type="project" value="UniProtKB-KW"/>
</dbReference>
<dbReference type="Pfam" id="PF01725">
    <property type="entry name" value="Ham1p_like"/>
    <property type="match status" value="1"/>
</dbReference>
<comment type="subunit">
    <text evidence="2 10">Homodimer.</text>
</comment>
<comment type="catalytic activity">
    <reaction evidence="8 10">
        <text>dITP + H2O = dIMP + diphosphate + H(+)</text>
        <dbReference type="Rhea" id="RHEA:28342"/>
        <dbReference type="ChEBI" id="CHEBI:15377"/>
        <dbReference type="ChEBI" id="CHEBI:15378"/>
        <dbReference type="ChEBI" id="CHEBI:33019"/>
        <dbReference type="ChEBI" id="CHEBI:61194"/>
        <dbReference type="ChEBI" id="CHEBI:61382"/>
        <dbReference type="EC" id="3.6.1.66"/>
    </reaction>
</comment>
<dbReference type="GO" id="GO:0017111">
    <property type="term" value="F:ribonucleoside triphosphate phosphatase activity"/>
    <property type="evidence" value="ECO:0007669"/>
    <property type="project" value="InterPro"/>
</dbReference>
<reference evidence="12 13" key="1">
    <citation type="submission" date="2015-10" db="EMBL/GenBank/DDBJ databases">
        <title>Metagenome-Assembled Genomes uncover a global brackish microbiome.</title>
        <authorList>
            <person name="Hugerth L.W."/>
            <person name="Larsson J."/>
            <person name="Alneberg J."/>
            <person name="Lindh M.V."/>
            <person name="Legrand C."/>
            <person name="Pinhassi J."/>
            <person name="Andersson A.F."/>
        </authorList>
    </citation>
    <scope>NUCLEOTIDE SEQUENCE [LARGE SCALE GENOMIC DNA]</scope>
    <source>
        <strain evidence="12">BACL2 MAG-120802-bin41</strain>
    </source>
</reference>
<evidence type="ECO:0000313" key="13">
    <source>
        <dbReference type="Proteomes" id="UP000053941"/>
    </source>
</evidence>
<proteinExistence type="inferred from homology"/>
<keyword evidence="7 10" id="KW-0546">Nucleotide metabolism</keyword>
<evidence type="ECO:0000256" key="5">
    <source>
        <dbReference type="ARBA" id="ARBA00022801"/>
    </source>
</evidence>
<comment type="function">
    <text evidence="10">Pyrophosphatase that catalyzes the hydrolysis of nucleoside triphosphates to their monophosphate derivatives, with a high preference for the non-canonical purine nucleotides XTP (xanthosine triphosphate), dITP (deoxyinosine triphosphate) and ITP. Seems to function as a house-cleaning enzyme that removes non-canonical purine nucleotides from the nucleotide pool, thus preventing their incorporation into DNA/RNA and avoiding chromosomal lesions.</text>
</comment>
<feature type="binding site" evidence="10">
    <location>
        <position position="72"/>
    </location>
    <ligand>
        <name>Mg(2+)</name>
        <dbReference type="ChEBI" id="CHEBI:18420"/>
    </ligand>
</feature>
<comment type="catalytic activity">
    <reaction evidence="9 10">
        <text>XTP + H2O = XMP + diphosphate + H(+)</text>
        <dbReference type="Rhea" id="RHEA:28610"/>
        <dbReference type="ChEBI" id="CHEBI:15377"/>
        <dbReference type="ChEBI" id="CHEBI:15378"/>
        <dbReference type="ChEBI" id="CHEBI:33019"/>
        <dbReference type="ChEBI" id="CHEBI:57464"/>
        <dbReference type="ChEBI" id="CHEBI:61314"/>
        <dbReference type="EC" id="3.6.1.66"/>
    </reaction>
</comment>
<evidence type="ECO:0000256" key="2">
    <source>
        <dbReference type="ARBA" id="ARBA00011738"/>
    </source>
</evidence>
<feature type="binding site" evidence="10">
    <location>
        <position position="73"/>
    </location>
    <ligand>
        <name>substrate</name>
    </ligand>
</feature>
<comment type="cofactor">
    <cofactor evidence="10">
        <name>Mg(2+)</name>
        <dbReference type="ChEBI" id="CHEBI:18420"/>
    </cofactor>
    <text evidence="10">Binds 1 Mg(2+) ion per subunit.</text>
</comment>
<feature type="binding site" evidence="10">
    <location>
        <begin position="181"/>
        <end position="182"/>
    </location>
    <ligand>
        <name>substrate</name>
    </ligand>
</feature>
<dbReference type="EC" id="3.6.1.66" evidence="10"/>
<dbReference type="GO" id="GO:0035870">
    <property type="term" value="F:dITP diphosphatase activity"/>
    <property type="evidence" value="ECO:0007669"/>
    <property type="project" value="UniProtKB-UniRule"/>
</dbReference>
<evidence type="ECO:0000256" key="6">
    <source>
        <dbReference type="ARBA" id="ARBA00022842"/>
    </source>
</evidence>
<dbReference type="NCBIfam" id="TIGR00042">
    <property type="entry name" value="RdgB/HAM1 family non-canonical purine NTP pyrophosphatase"/>
    <property type="match status" value="1"/>
</dbReference>
<evidence type="ECO:0000256" key="1">
    <source>
        <dbReference type="ARBA" id="ARBA00008023"/>
    </source>
</evidence>
<keyword evidence="4 10" id="KW-0547">Nucleotide-binding</keyword>
<dbReference type="InterPro" id="IPR029001">
    <property type="entry name" value="ITPase-like_fam"/>
</dbReference>
<evidence type="ECO:0000256" key="8">
    <source>
        <dbReference type="ARBA" id="ARBA00051875"/>
    </source>
</evidence>
<comment type="similarity">
    <text evidence="1 10 11">Belongs to the HAM1 NTPase family.</text>
</comment>
<dbReference type="GO" id="GO:0036222">
    <property type="term" value="F:XTP diphosphatase activity"/>
    <property type="evidence" value="ECO:0007669"/>
    <property type="project" value="UniProtKB-UniRule"/>
</dbReference>
<dbReference type="PANTHER" id="PTHR11067">
    <property type="entry name" value="INOSINE TRIPHOSPHATE PYROPHOSPHATASE/HAM1 PROTEIN"/>
    <property type="match status" value="1"/>
</dbReference>
<organism evidence="12 13">
    <name type="scientific">Actinobacteria bacterium BACL2 MAG-120802-bin41</name>
    <dbReference type="NCBI Taxonomy" id="1655568"/>
    <lineage>
        <taxon>Bacteria</taxon>
        <taxon>Bacillati</taxon>
        <taxon>Actinomycetota</taxon>
        <taxon>Actinomycetes</taxon>
        <taxon>Actinomycetes incertae sedis</taxon>
        <taxon>ac1 cluster</taxon>
    </lineage>
</organism>
<gene>
    <name evidence="12" type="ORF">ABR60_05485</name>
</gene>
<dbReference type="GO" id="GO:0046872">
    <property type="term" value="F:metal ion binding"/>
    <property type="evidence" value="ECO:0007669"/>
    <property type="project" value="UniProtKB-KW"/>
</dbReference>
<feature type="binding site" evidence="10">
    <location>
        <position position="176"/>
    </location>
    <ligand>
        <name>substrate</name>
    </ligand>
</feature>
<dbReference type="EMBL" id="LIAS01000132">
    <property type="protein sequence ID" value="KRO30382.1"/>
    <property type="molecule type" value="Genomic_DNA"/>
</dbReference>
<dbReference type="Proteomes" id="UP000053941">
    <property type="component" value="Unassembled WGS sequence"/>
</dbReference>
<evidence type="ECO:0000256" key="7">
    <source>
        <dbReference type="ARBA" id="ARBA00023080"/>
    </source>
</evidence>
<dbReference type="Gene3D" id="3.90.950.10">
    <property type="match status" value="1"/>
</dbReference>
<name>A0A0R2NX43_9ACTN</name>
<evidence type="ECO:0000256" key="11">
    <source>
        <dbReference type="RuleBase" id="RU003781"/>
    </source>
</evidence>